<evidence type="ECO:0000313" key="2">
    <source>
        <dbReference type="Proteomes" id="UP000001798"/>
    </source>
</evidence>
<dbReference type="KEGG" id="bfu:BCIN_11g02510"/>
<name>A0A384JWE9_BOTFB</name>
<reference evidence="1 2" key="2">
    <citation type="journal article" date="2012" name="Eukaryot. Cell">
        <title>Genome update of Botrytis cinerea strains B05.10 and T4.</title>
        <authorList>
            <person name="Staats M."/>
            <person name="van Kan J.A."/>
        </authorList>
    </citation>
    <scope>NUCLEOTIDE SEQUENCE [LARGE SCALE GENOMIC DNA]</scope>
    <source>
        <strain evidence="1 2">B05.10</strain>
    </source>
</reference>
<dbReference type="VEuPathDB" id="FungiDB:Bcin11g02510"/>
<dbReference type="AlphaFoldDB" id="A0A384JWE9"/>
<reference evidence="1 2" key="1">
    <citation type="journal article" date="2011" name="PLoS Genet.">
        <title>Genomic analysis of the necrotrophic fungal pathogens Sclerotinia sclerotiorum and Botrytis cinerea.</title>
        <authorList>
            <person name="Amselem J."/>
            <person name="Cuomo C.A."/>
            <person name="van Kan J.A."/>
            <person name="Viaud M."/>
            <person name="Benito E.P."/>
            <person name="Couloux A."/>
            <person name="Coutinho P.M."/>
            <person name="de Vries R.P."/>
            <person name="Dyer P.S."/>
            <person name="Fillinger S."/>
            <person name="Fournier E."/>
            <person name="Gout L."/>
            <person name="Hahn M."/>
            <person name="Kohn L."/>
            <person name="Lapalu N."/>
            <person name="Plummer K.M."/>
            <person name="Pradier J.M."/>
            <person name="Quevillon E."/>
            <person name="Sharon A."/>
            <person name="Simon A."/>
            <person name="ten Have A."/>
            <person name="Tudzynski B."/>
            <person name="Tudzynski P."/>
            <person name="Wincker P."/>
            <person name="Andrew M."/>
            <person name="Anthouard V."/>
            <person name="Beever R.E."/>
            <person name="Beffa R."/>
            <person name="Benoit I."/>
            <person name="Bouzid O."/>
            <person name="Brault B."/>
            <person name="Chen Z."/>
            <person name="Choquer M."/>
            <person name="Collemare J."/>
            <person name="Cotton P."/>
            <person name="Danchin E.G."/>
            <person name="Da Silva C."/>
            <person name="Gautier A."/>
            <person name="Giraud C."/>
            <person name="Giraud T."/>
            <person name="Gonzalez C."/>
            <person name="Grossetete S."/>
            <person name="Guldener U."/>
            <person name="Henrissat B."/>
            <person name="Howlett B.J."/>
            <person name="Kodira C."/>
            <person name="Kretschmer M."/>
            <person name="Lappartient A."/>
            <person name="Leroch M."/>
            <person name="Levis C."/>
            <person name="Mauceli E."/>
            <person name="Neuveglise C."/>
            <person name="Oeser B."/>
            <person name="Pearson M."/>
            <person name="Poulain J."/>
            <person name="Poussereau N."/>
            <person name="Quesneville H."/>
            <person name="Rascle C."/>
            <person name="Schumacher J."/>
            <person name="Segurens B."/>
            <person name="Sexton A."/>
            <person name="Silva E."/>
            <person name="Sirven C."/>
            <person name="Soanes D.M."/>
            <person name="Talbot N.J."/>
            <person name="Templeton M."/>
            <person name="Yandava C."/>
            <person name="Yarden O."/>
            <person name="Zeng Q."/>
            <person name="Rollins J.A."/>
            <person name="Lebrun M.H."/>
            <person name="Dickman M."/>
        </authorList>
    </citation>
    <scope>NUCLEOTIDE SEQUENCE [LARGE SCALE GENOMIC DNA]</scope>
    <source>
        <strain evidence="1 2">B05.10</strain>
    </source>
</reference>
<organism evidence="1 2">
    <name type="scientific">Botryotinia fuckeliana (strain B05.10)</name>
    <name type="common">Noble rot fungus</name>
    <name type="synonym">Botrytis cinerea</name>
    <dbReference type="NCBI Taxonomy" id="332648"/>
    <lineage>
        <taxon>Eukaryota</taxon>
        <taxon>Fungi</taxon>
        <taxon>Dikarya</taxon>
        <taxon>Ascomycota</taxon>
        <taxon>Pezizomycotina</taxon>
        <taxon>Leotiomycetes</taxon>
        <taxon>Helotiales</taxon>
        <taxon>Sclerotiniaceae</taxon>
        <taxon>Botrytis</taxon>
    </lineage>
</organism>
<keyword evidence="2" id="KW-1185">Reference proteome</keyword>
<dbReference type="RefSeq" id="XP_024551702.1">
    <property type="nucleotide sequence ID" value="XM_024695900.1"/>
</dbReference>
<dbReference type="Proteomes" id="UP000001798">
    <property type="component" value="Chromosome 11"/>
</dbReference>
<gene>
    <name evidence="1" type="ORF">BCIN_11g02510</name>
</gene>
<dbReference type="OrthoDB" id="4424523at2759"/>
<sequence length="395" mass="45459">MSLKGKEVELSREVHLILRRNLRMSPQDRALYERVATLKDPTSIARAEKNQLDGLPPPDEEDRLCVEKVGLAMAELKDKVAVSHVTLTQEEADIILFGATWELDNPASGKRYLLWSMDLVEAERQLVEKVQTSLGNPYDNAIKRLAGKRWDELRQLDQPAREQRREQKAQEMRAAFAAQREAGRPRWVQEMLAAKLAHWGFVIFRTDYREGKDKKWHVFKGVYRMTAAIVLRDCWNKANTLVTTQKSFLVSDPKLDGASLDTLRERFKRMRENDEIPSGRATDCFLVVDEAVLDHNVISTKTLYKPKSPGEADPWDTTLSLRAVDPDYNNTDTLNFEGYITIPLPKVFDWLYYCFMPKSKYWKTRYLITKGGPAEVMDPDAPYPAYRSGMESLLP</sequence>
<protein>
    <submittedName>
        <fullName evidence="1">Uncharacterized protein</fullName>
    </submittedName>
</protein>
<dbReference type="GeneID" id="5437323"/>
<reference evidence="1 2" key="3">
    <citation type="journal article" date="2017" name="Mol. Plant Pathol.">
        <title>A gapless genome sequence of the fungus Botrytis cinerea.</title>
        <authorList>
            <person name="Van Kan J.A."/>
            <person name="Stassen J.H."/>
            <person name="Mosbach A."/>
            <person name="Van Der Lee T.A."/>
            <person name="Faino L."/>
            <person name="Farmer A.D."/>
            <person name="Papasotiriou D.G."/>
            <person name="Zhou S."/>
            <person name="Seidl M.F."/>
            <person name="Cottam E."/>
            <person name="Edel D."/>
            <person name="Hahn M."/>
            <person name="Schwartz D.C."/>
            <person name="Dietrich R.A."/>
            <person name="Widdison S."/>
            <person name="Scalliet G."/>
        </authorList>
    </citation>
    <scope>NUCLEOTIDE SEQUENCE [LARGE SCALE GENOMIC DNA]</scope>
    <source>
        <strain evidence="1 2">B05.10</strain>
    </source>
</reference>
<proteinExistence type="predicted"/>
<accession>A0A384JWE9</accession>
<evidence type="ECO:0000313" key="1">
    <source>
        <dbReference type="EMBL" id="ATZ54939.1"/>
    </source>
</evidence>
<dbReference type="EMBL" id="CP009815">
    <property type="protein sequence ID" value="ATZ54939.1"/>
    <property type="molecule type" value="Genomic_DNA"/>
</dbReference>